<proteinExistence type="predicted"/>
<dbReference type="EMBL" id="LAZR01050348">
    <property type="protein sequence ID" value="KKK87554.1"/>
    <property type="molecule type" value="Genomic_DNA"/>
</dbReference>
<name>A0A0F9BA30_9ZZZZ</name>
<dbReference type="AlphaFoldDB" id="A0A0F9BA30"/>
<accession>A0A0F9BA30</accession>
<reference evidence="1" key="1">
    <citation type="journal article" date="2015" name="Nature">
        <title>Complex archaea that bridge the gap between prokaryotes and eukaryotes.</title>
        <authorList>
            <person name="Spang A."/>
            <person name="Saw J.H."/>
            <person name="Jorgensen S.L."/>
            <person name="Zaremba-Niedzwiedzka K."/>
            <person name="Martijn J."/>
            <person name="Lind A.E."/>
            <person name="van Eijk R."/>
            <person name="Schleper C."/>
            <person name="Guy L."/>
            <person name="Ettema T.J."/>
        </authorList>
    </citation>
    <scope>NUCLEOTIDE SEQUENCE</scope>
</reference>
<comment type="caution">
    <text evidence="1">The sequence shown here is derived from an EMBL/GenBank/DDBJ whole genome shotgun (WGS) entry which is preliminary data.</text>
</comment>
<protein>
    <submittedName>
        <fullName evidence="1">Uncharacterized protein</fullName>
    </submittedName>
</protein>
<evidence type="ECO:0000313" key="1">
    <source>
        <dbReference type="EMBL" id="KKK87554.1"/>
    </source>
</evidence>
<sequence>MPARVSKNKASSENLLGDFISARLRGFAEENRKAGERRKRPSKELDLEAIEELMGFAGPGAISRVAGSSPRLRQIADELEEEFGGKAFEIIDESGEALARLTTHQSGKVLHIDEIFPTGRFSRVSRQSAEKTGRRGAKDARATVQSLGQSALRELLPDLIHR</sequence>
<gene>
    <name evidence="1" type="ORF">LCGC14_2752100</name>
</gene>
<organism evidence="1">
    <name type="scientific">marine sediment metagenome</name>
    <dbReference type="NCBI Taxonomy" id="412755"/>
    <lineage>
        <taxon>unclassified sequences</taxon>
        <taxon>metagenomes</taxon>
        <taxon>ecological metagenomes</taxon>
    </lineage>
</organism>
<feature type="non-terminal residue" evidence="1">
    <location>
        <position position="162"/>
    </location>
</feature>